<comment type="similarity">
    <text evidence="2">Belongs to the SusD family.</text>
</comment>
<dbReference type="Proteomes" id="UP000189956">
    <property type="component" value="Unassembled WGS sequence"/>
</dbReference>
<evidence type="ECO:0000256" key="3">
    <source>
        <dbReference type="ARBA" id="ARBA00022729"/>
    </source>
</evidence>
<dbReference type="EMBL" id="FUWL01000006">
    <property type="protein sequence ID" value="SJZ48199.1"/>
    <property type="molecule type" value="Genomic_DNA"/>
</dbReference>
<evidence type="ECO:0000256" key="4">
    <source>
        <dbReference type="ARBA" id="ARBA00023136"/>
    </source>
</evidence>
<evidence type="ECO:0000313" key="9">
    <source>
        <dbReference type="Proteomes" id="UP000189956"/>
    </source>
</evidence>
<dbReference type="InterPro" id="IPR011990">
    <property type="entry name" value="TPR-like_helical_dom_sf"/>
</dbReference>
<comment type="subcellular location">
    <subcellularLocation>
        <location evidence="1">Cell outer membrane</location>
    </subcellularLocation>
</comment>
<keyword evidence="5" id="KW-0998">Cell outer membrane</keyword>
<keyword evidence="4" id="KW-0472">Membrane</keyword>
<accession>A0A1T4L0H2</accession>
<protein>
    <submittedName>
        <fullName evidence="8">SusD family protein</fullName>
    </submittedName>
</protein>
<name>A0A1T4L0H2_PORCN</name>
<dbReference type="RefSeq" id="WP_025837368.1">
    <property type="nucleotide sequence ID" value="NZ_FUWL01000006.1"/>
</dbReference>
<organism evidence="8 9">
    <name type="scientific">Porphyromonas cangingivalis</name>
    <dbReference type="NCBI Taxonomy" id="36874"/>
    <lineage>
        <taxon>Bacteria</taxon>
        <taxon>Pseudomonadati</taxon>
        <taxon>Bacteroidota</taxon>
        <taxon>Bacteroidia</taxon>
        <taxon>Bacteroidales</taxon>
        <taxon>Porphyromonadaceae</taxon>
        <taxon>Porphyromonas</taxon>
    </lineage>
</organism>
<gene>
    <name evidence="8" type="ORF">SAMN02745205_00958</name>
</gene>
<feature type="domain" description="SusD-like N-terminal" evidence="7">
    <location>
        <begin position="27"/>
        <end position="244"/>
    </location>
</feature>
<dbReference type="GO" id="GO:0009279">
    <property type="term" value="C:cell outer membrane"/>
    <property type="evidence" value="ECO:0007669"/>
    <property type="project" value="UniProtKB-SubCell"/>
</dbReference>
<evidence type="ECO:0000256" key="1">
    <source>
        <dbReference type="ARBA" id="ARBA00004442"/>
    </source>
</evidence>
<proteinExistence type="inferred from homology"/>
<evidence type="ECO:0000313" key="8">
    <source>
        <dbReference type="EMBL" id="SJZ48199.1"/>
    </source>
</evidence>
<dbReference type="Pfam" id="PF07980">
    <property type="entry name" value="SusD_RagB"/>
    <property type="match status" value="1"/>
</dbReference>
<dbReference type="AlphaFoldDB" id="A0A1T4L0H2"/>
<feature type="domain" description="RagB/SusD" evidence="6">
    <location>
        <begin position="374"/>
        <end position="490"/>
    </location>
</feature>
<evidence type="ECO:0000259" key="6">
    <source>
        <dbReference type="Pfam" id="PF07980"/>
    </source>
</evidence>
<dbReference type="SUPFAM" id="SSF48452">
    <property type="entry name" value="TPR-like"/>
    <property type="match status" value="1"/>
</dbReference>
<dbReference type="Gene3D" id="1.25.40.390">
    <property type="match status" value="1"/>
</dbReference>
<reference evidence="8 9" key="1">
    <citation type="submission" date="2017-02" db="EMBL/GenBank/DDBJ databases">
        <authorList>
            <person name="Peterson S.W."/>
        </authorList>
    </citation>
    <scope>NUCLEOTIDE SEQUENCE [LARGE SCALE GENOMIC DNA]</scope>
    <source>
        <strain evidence="8 9">ATCC 700135</strain>
    </source>
</reference>
<dbReference type="Pfam" id="PF14322">
    <property type="entry name" value="SusD-like_3"/>
    <property type="match status" value="1"/>
</dbReference>
<keyword evidence="3" id="KW-0732">Signal</keyword>
<dbReference type="PROSITE" id="PS51257">
    <property type="entry name" value="PROKAR_LIPOPROTEIN"/>
    <property type="match status" value="1"/>
</dbReference>
<evidence type="ECO:0000256" key="2">
    <source>
        <dbReference type="ARBA" id="ARBA00006275"/>
    </source>
</evidence>
<dbReference type="InterPro" id="IPR033985">
    <property type="entry name" value="SusD-like_N"/>
</dbReference>
<sequence>MNIKKLAIYSLYLCFFILSFGFTGCKKFLEVKPTNELTISTYDDVKALLGAHLKSFYTGINYLSRSGISPFYKDNTDEYLYAHLYSDDFDINQYMNFLTQNYSADFLPCLKWDHEFAPGKIWESYYKSIGFYNMILSELRKNSSGDKERDEQIAAEAKILRAWYFFRLMQYFMPYNEAQLGLPLNTDPDAVGSYDSRRKTQAENYDFLISELNEVLSYSFKVRSEYNIFYDERIAHALLAQIYLHKGGSGAKQSDDYDKAILHAKKVLDSGLNYTILRPVLPTSADSPQIFGSTTKKKHALFVAIQSTNEMEYVWGVPYYEIPQYPSKELLELFQPNDKRYKRNFREFDKGLGVVKYEATFIYSYSMYEFFTAAEMKLIIAESYARKGDEASALRELTEFASSRYEGYQRNESKTVLQNILDERRREFCFDFTMRWLDLTRLQTGFKRSLRRAGQEDQVFEIKDNDHHFCMPIPNKEERIENPIPQNPGWTGF</sequence>
<evidence type="ECO:0000256" key="5">
    <source>
        <dbReference type="ARBA" id="ARBA00023237"/>
    </source>
</evidence>
<dbReference type="InterPro" id="IPR012944">
    <property type="entry name" value="SusD_RagB_dom"/>
</dbReference>
<evidence type="ECO:0000259" key="7">
    <source>
        <dbReference type="Pfam" id="PF14322"/>
    </source>
</evidence>